<feature type="compositionally biased region" description="Low complexity" evidence="1">
    <location>
        <begin position="315"/>
        <end position="338"/>
    </location>
</feature>
<reference evidence="4" key="1">
    <citation type="journal article" date="2019" name="Int. J. Syst. Evol. Microbiol.">
        <title>The Global Catalogue of Microorganisms (GCM) 10K type strain sequencing project: providing services to taxonomists for standard genome sequencing and annotation.</title>
        <authorList>
            <consortium name="The Broad Institute Genomics Platform"/>
            <consortium name="The Broad Institute Genome Sequencing Center for Infectious Disease"/>
            <person name="Wu L."/>
            <person name="Ma J."/>
        </authorList>
    </citation>
    <scope>NUCLEOTIDE SEQUENCE [LARGE SCALE GENOMIC DNA]</scope>
    <source>
        <strain evidence="4">CGMCC 1.12477</strain>
    </source>
</reference>
<protein>
    <submittedName>
        <fullName evidence="3">LysM peptidoglycan-binding domain-containing protein</fullName>
    </submittedName>
</protein>
<dbReference type="InterPro" id="IPR018392">
    <property type="entry name" value="LysM"/>
</dbReference>
<dbReference type="InterPro" id="IPR052196">
    <property type="entry name" value="Bact_Kbp"/>
</dbReference>
<dbReference type="RefSeq" id="WP_379913562.1">
    <property type="nucleotide sequence ID" value="NZ_JBHUDD010000037.1"/>
</dbReference>
<dbReference type="Gene3D" id="3.10.350.10">
    <property type="entry name" value="LysM domain"/>
    <property type="match status" value="1"/>
</dbReference>
<feature type="domain" description="LysM" evidence="2">
    <location>
        <begin position="509"/>
        <end position="558"/>
    </location>
</feature>
<feature type="region of interest" description="Disordered" evidence="1">
    <location>
        <begin position="194"/>
        <end position="274"/>
    </location>
</feature>
<dbReference type="PROSITE" id="PS51782">
    <property type="entry name" value="LYSM"/>
    <property type="match status" value="1"/>
</dbReference>
<dbReference type="PANTHER" id="PTHR34700:SF4">
    <property type="entry name" value="PHAGE-LIKE ELEMENT PBSX PROTEIN XKDP"/>
    <property type="match status" value="1"/>
</dbReference>
<dbReference type="SMART" id="SM00257">
    <property type="entry name" value="LysM"/>
    <property type="match status" value="1"/>
</dbReference>
<proteinExistence type="predicted"/>
<sequence length="562" mass="58052">MSKNAIFAGPVGVLAGGAVAIGLAVAGVVVWNRQAPPPQPVGQDTAQPVDQDTLQTPQPDPQPASDPQAQTTEQPVPAETPVMPDSPAAPQLPEFALVRVEADGLTQVAGRAAPGDVVDLLIDDTKVGEVTAGRDGSFATILDLPPSNAPRLMRLRSVVDGTGVDSEQEVIIAPSPKPVADATVETAQVDVVGQQAAQGETPEPDTPVDTAMPEARQSAASPTPAPLDQSEQSRDDAPIETVSDAAPTEVIAETSPNQELADAAPGEAVPEETPAQAIADTRTMAEPEPAAVSQTDPGQTVEDRASVDAPAPQETAQVAAAVPSSSEPAQAAPPTQATRSDDAQPATSAMTQAPPPTTFVEPARGIAPPFTLSVAPTPEAAAPAPPAVLLSDSDGVRVMQPGRAPEVMDTVAIDAITYSDSGDVALAGRSPGQGFVRIYLDNTPITTSRIAVDGSWRSDLPQVDSGIYTLRVDQVDAQGAVVSRVETPFKREAPAALAAASAGRDAAAQVITVQPGFTLWAIARDRYGEGIRYVEVFNANRDRIRDPDLIYPGQVFDLPDDP</sequence>
<evidence type="ECO:0000256" key="1">
    <source>
        <dbReference type="SAM" id="MobiDB-lite"/>
    </source>
</evidence>
<dbReference type="Pfam" id="PF01476">
    <property type="entry name" value="LysM"/>
    <property type="match status" value="1"/>
</dbReference>
<evidence type="ECO:0000313" key="4">
    <source>
        <dbReference type="Proteomes" id="UP001597186"/>
    </source>
</evidence>
<feature type="region of interest" description="Disordered" evidence="1">
    <location>
        <begin position="286"/>
        <end position="364"/>
    </location>
</feature>
<accession>A0ABW4EE28</accession>
<evidence type="ECO:0000259" key="2">
    <source>
        <dbReference type="PROSITE" id="PS51782"/>
    </source>
</evidence>
<evidence type="ECO:0000313" key="3">
    <source>
        <dbReference type="EMBL" id="MFD1508696.1"/>
    </source>
</evidence>
<dbReference type="EMBL" id="JBHUDD010000037">
    <property type="protein sequence ID" value="MFD1508696.1"/>
    <property type="molecule type" value="Genomic_DNA"/>
</dbReference>
<dbReference type="Proteomes" id="UP001597186">
    <property type="component" value="Unassembled WGS sequence"/>
</dbReference>
<dbReference type="PANTHER" id="PTHR34700">
    <property type="entry name" value="POTASSIUM BINDING PROTEIN KBP"/>
    <property type="match status" value="1"/>
</dbReference>
<gene>
    <name evidence="3" type="ORF">ACFTOW_04700</name>
</gene>
<dbReference type="CDD" id="cd00118">
    <property type="entry name" value="LysM"/>
    <property type="match status" value="1"/>
</dbReference>
<feature type="region of interest" description="Disordered" evidence="1">
    <location>
        <begin position="34"/>
        <end position="89"/>
    </location>
</feature>
<comment type="caution">
    <text evidence="3">The sequence shown here is derived from an EMBL/GenBank/DDBJ whole genome shotgun (WGS) entry which is preliminary data.</text>
</comment>
<organism evidence="3 4">
    <name type="scientific">Lacimonas salitolerans</name>
    <dbReference type="NCBI Taxonomy" id="1323750"/>
    <lineage>
        <taxon>Bacteria</taxon>
        <taxon>Pseudomonadati</taxon>
        <taxon>Pseudomonadota</taxon>
        <taxon>Alphaproteobacteria</taxon>
        <taxon>Rhodobacterales</taxon>
        <taxon>Paracoccaceae</taxon>
        <taxon>Lacimonas</taxon>
    </lineage>
</organism>
<name>A0ABW4EE28_9RHOB</name>
<feature type="compositionally biased region" description="Low complexity" evidence="1">
    <location>
        <begin position="47"/>
        <end position="57"/>
    </location>
</feature>
<keyword evidence="4" id="KW-1185">Reference proteome</keyword>
<dbReference type="InterPro" id="IPR036779">
    <property type="entry name" value="LysM_dom_sf"/>
</dbReference>